<dbReference type="FunFam" id="1.10.220.150:FF:000009">
    <property type="entry name" value="stromal membrane-associated protein 1 isoform X1"/>
    <property type="match status" value="1"/>
</dbReference>
<keyword evidence="2" id="KW-0479">Metal-binding</keyword>
<dbReference type="InterPro" id="IPR038508">
    <property type="entry name" value="ArfGAP_dom_sf"/>
</dbReference>
<dbReference type="SUPFAM" id="SSF57863">
    <property type="entry name" value="ArfGap/RecO-like zinc finger"/>
    <property type="match status" value="1"/>
</dbReference>
<dbReference type="PROSITE" id="PS50003">
    <property type="entry name" value="PH_DOMAIN"/>
    <property type="match status" value="1"/>
</dbReference>
<feature type="compositionally biased region" description="Basic and acidic residues" evidence="6">
    <location>
        <begin position="1078"/>
        <end position="1087"/>
    </location>
</feature>
<feature type="compositionally biased region" description="Basic and acidic residues" evidence="6">
    <location>
        <begin position="1033"/>
        <end position="1047"/>
    </location>
</feature>
<feature type="region of interest" description="Disordered" evidence="6">
    <location>
        <begin position="1847"/>
        <end position="1889"/>
    </location>
</feature>
<dbReference type="GO" id="GO:0005737">
    <property type="term" value="C:cytoplasm"/>
    <property type="evidence" value="ECO:0007669"/>
    <property type="project" value="TreeGrafter"/>
</dbReference>
<dbReference type="InterPro" id="IPR001164">
    <property type="entry name" value="ArfGAP_dom"/>
</dbReference>
<dbReference type="Gene3D" id="2.30.29.30">
    <property type="entry name" value="Pleckstrin-homology domain (PH domain)/Phosphotyrosine-binding domain (PTB)"/>
    <property type="match status" value="1"/>
</dbReference>
<feature type="region of interest" description="Disordered" evidence="6">
    <location>
        <begin position="255"/>
        <end position="274"/>
    </location>
</feature>
<dbReference type="InterPro" id="IPR037278">
    <property type="entry name" value="ARFGAP/RecO"/>
</dbReference>
<dbReference type="SMART" id="SM00233">
    <property type="entry name" value="PH"/>
    <property type="match status" value="1"/>
</dbReference>
<feature type="compositionally biased region" description="Low complexity" evidence="6">
    <location>
        <begin position="1008"/>
        <end position="1021"/>
    </location>
</feature>
<dbReference type="Gene3D" id="1.20.1270.60">
    <property type="entry name" value="Arfaptin homology (AH) domain/BAR domain"/>
    <property type="match status" value="1"/>
</dbReference>
<dbReference type="InterPro" id="IPR027267">
    <property type="entry name" value="AH/BAR_dom_sf"/>
</dbReference>
<dbReference type="InterPro" id="IPR051718">
    <property type="entry name" value="ARF_GTPase-activating"/>
</dbReference>
<gene>
    <name evidence="9" type="ORF">UEMT_2057</name>
</gene>
<accession>A0A481SH51</accession>
<keyword evidence="3 5" id="KW-0863">Zinc-finger</keyword>
<evidence type="ECO:0000256" key="6">
    <source>
        <dbReference type="SAM" id="MobiDB-lite"/>
    </source>
</evidence>
<dbReference type="FunFam" id="2.30.29.30:FF:000252">
    <property type="entry name" value="ARF GTPase activator (Csx2)"/>
    <property type="match status" value="1"/>
</dbReference>
<dbReference type="InterPro" id="IPR001849">
    <property type="entry name" value="PH_domain"/>
</dbReference>
<evidence type="ECO:0000256" key="2">
    <source>
        <dbReference type="ARBA" id="ARBA00022723"/>
    </source>
</evidence>
<protein>
    <recommendedName>
        <fullName evidence="10">ArfGap-domain-containing protein</fullName>
    </recommendedName>
</protein>
<dbReference type="GO" id="GO:0008270">
    <property type="term" value="F:zinc ion binding"/>
    <property type="evidence" value="ECO:0007669"/>
    <property type="project" value="UniProtKB-KW"/>
</dbReference>
<dbReference type="Pfam" id="PF01412">
    <property type="entry name" value="ArfGap"/>
    <property type="match status" value="1"/>
</dbReference>
<feature type="compositionally biased region" description="Polar residues" evidence="6">
    <location>
        <begin position="150"/>
        <end position="174"/>
    </location>
</feature>
<keyword evidence="4" id="KW-0862">Zinc</keyword>
<dbReference type="Gene3D" id="1.10.220.150">
    <property type="entry name" value="Arf GTPase activating protein"/>
    <property type="match status" value="1"/>
</dbReference>
<dbReference type="PRINTS" id="PR00405">
    <property type="entry name" value="REVINTRACTNG"/>
</dbReference>
<dbReference type="GO" id="GO:0005096">
    <property type="term" value="F:GTPase activator activity"/>
    <property type="evidence" value="ECO:0007669"/>
    <property type="project" value="UniProtKB-KW"/>
</dbReference>
<feature type="region of interest" description="Disordered" evidence="6">
    <location>
        <begin position="149"/>
        <end position="194"/>
    </location>
</feature>
<feature type="region of interest" description="Disordered" evidence="6">
    <location>
        <begin position="1611"/>
        <end position="1714"/>
    </location>
</feature>
<organism evidence="9">
    <name type="scientific">Ustilago esculenta</name>
    <dbReference type="NCBI Taxonomy" id="185366"/>
    <lineage>
        <taxon>Eukaryota</taxon>
        <taxon>Fungi</taxon>
        <taxon>Dikarya</taxon>
        <taxon>Basidiomycota</taxon>
        <taxon>Ustilaginomycotina</taxon>
        <taxon>Ustilaginomycetes</taxon>
        <taxon>Ustilaginales</taxon>
        <taxon>Ustilaginaceae</taxon>
        <taxon>Ustilago</taxon>
    </lineage>
</organism>
<dbReference type="SUPFAM" id="SSF50729">
    <property type="entry name" value="PH domain-like"/>
    <property type="match status" value="1"/>
</dbReference>
<feature type="region of interest" description="Disordered" evidence="6">
    <location>
        <begin position="997"/>
        <end position="1047"/>
    </location>
</feature>
<feature type="compositionally biased region" description="Basic and acidic residues" evidence="6">
    <location>
        <begin position="1643"/>
        <end position="1654"/>
    </location>
</feature>
<feature type="compositionally biased region" description="Polar residues" evidence="6">
    <location>
        <begin position="255"/>
        <end position="269"/>
    </location>
</feature>
<proteinExistence type="predicted"/>
<evidence type="ECO:0000259" key="8">
    <source>
        <dbReference type="PROSITE" id="PS50115"/>
    </source>
</evidence>
<evidence type="ECO:0000256" key="1">
    <source>
        <dbReference type="ARBA" id="ARBA00022468"/>
    </source>
</evidence>
<feature type="compositionally biased region" description="Polar residues" evidence="6">
    <location>
        <begin position="1451"/>
        <end position="1468"/>
    </location>
</feature>
<dbReference type="InterPro" id="IPR011993">
    <property type="entry name" value="PH-like_dom_sf"/>
</dbReference>
<dbReference type="PROSITE" id="PS50115">
    <property type="entry name" value="ARFGAP"/>
    <property type="match status" value="1"/>
</dbReference>
<dbReference type="CDD" id="cd08204">
    <property type="entry name" value="ArfGap"/>
    <property type="match status" value="1"/>
</dbReference>
<feature type="compositionally biased region" description="Low complexity" evidence="6">
    <location>
        <begin position="1106"/>
        <end position="1122"/>
    </location>
</feature>
<evidence type="ECO:0008006" key="10">
    <source>
        <dbReference type="Google" id="ProtNLM"/>
    </source>
</evidence>
<feature type="region of interest" description="Disordered" evidence="6">
    <location>
        <begin position="1446"/>
        <end position="1468"/>
    </location>
</feature>
<dbReference type="PANTHER" id="PTHR45705:SF9">
    <property type="entry name" value="PROTEIN GTS1"/>
    <property type="match status" value="1"/>
</dbReference>
<reference evidence="9" key="1">
    <citation type="submission" date="2018-11" db="EMBL/GenBank/DDBJ databases">
        <title>The smut fungus Ustilago esculenta has a bipolar mating type system with three idiomorphs larger than 500 kb.</title>
        <authorList>
            <person name="Liang S.-W."/>
            <person name="Huang Y.-H."/>
            <person name="Chiu J.-Y."/>
            <person name="Tseng H.-W."/>
            <person name="Haung J.-H."/>
            <person name="Shen W.-C."/>
        </authorList>
    </citation>
    <scope>NUCLEOTIDE SEQUENCE</scope>
    <source>
        <strain evidence="9">UE_mtsf</strain>
    </source>
</reference>
<evidence type="ECO:0000256" key="4">
    <source>
        <dbReference type="ARBA" id="ARBA00022833"/>
    </source>
</evidence>
<feature type="compositionally biased region" description="Low complexity" evidence="6">
    <location>
        <begin position="1691"/>
        <end position="1702"/>
    </location>
</feature>
<evidence type="ECO:0000256" key="3">
    <source>
        <dbReference type="ARBA" id="ARBA00022771"/>
    </source>
</evidence>
<feature type="region of interest" description="Disordered" evidence="6">
    <location>
        <begin position="1298"/>
        <end position="1360"/>
    </location>
</feature>
<feature type="compositionally biased region" description="Polar residues" evidence="6">
    <location>
        <begin position="1063"/>
        <end position="1074"/>
    </location>
</feature>
<dbReference type="Pfam" id="PF00169">
    <property type="entry name" value="PH"/>
    <property type="match status" value="1"/>
</dbReference>
<sequence>MIFGKIFGLSLLIPSFRPWSPIIPLLPRFTVHRFYTVAYTHLKNGQTALDDGSTMKIHAQATASANHAFSAPMLADAGSSRLYNSTEPVDRTAASAFQVPGHAIHLFEPQRLAVLSIGIDATTTITTSRAASSQQRLLSFVQLPFPHQPASPSVHSFHPQSPNVYRHASTSKLYSPQPPPSSFPKSSRSRPLSHDFGQKARDALNEFGRLATRRTSAIERVNGADTIARVADGLNINSAYPHTTHAQGASLQSLPLQQRAPPQSSAHADNTSHLHFASDDAVMVRSRATRRFTMLPQRDPPFASHTLPLGIECRITTSDSTSSKPVPVEFITEPVMAANGLDKRVASASSCASFDPTRLMLKVHPPAELARQSWSHAASFLTSHNASQYDSTEDHAVKFRFRLRLCGSSTTSTSPFFPPERNSTATAVPKQGLGQVLFLSAASPDKLASAIESPESCISTSELASLEGISRVEVVPFGDTVSTAVARGPRDCDFDWTWKSLTRSSLSDGSRCCCAFVEMCPDGKAATLLAAMSVYIELPPPAATHSRLLFSATGLNASKEVISGSDSLALFAALNLDNDLSPPIETTPPTSTSCAVSGAVDISPNPTQLRSPKNGNPLPLLIDRTELTLEDLVNDSPIFRAAVVNLERRTVSMKKASKTVLRAAQETRTRIIRLIEAEDAFDAAFEGLIAMAPESLGQLQDQYLRQARVRITQHRREQANTIETCLERPLIQITELCRVVQEGFKLFENESKAYYSQTQKWLANRSNADVPPFHSASNDALSALAHEKVQKQERTDEKQKLRELRFEQARLDLFVMLQRLHGGRAEAHLAQSILQLSQWLADLPNTFSGPNWRGQEQKSCLSALDSGLRVALDDHALQLEQVEARSRRLGDKIRLLEHAPGKTADADAYIVGAHRFEMEQEAPQLPHTSGAVASKARKFRSFLGAFAASINNSPLISSKGTSPNPDATEFHKQAEVFVVNGSDQSQKVDARHSLSLKLKNDRGQPVDPSASSPSKSQAPSSWRYVDPPAISHRGSELQDSNRLRNDEPPKLVAAGWRASLSATRSASDANSSAVSGHECADTRDTDRGLGISAPASPTSAQVMNRGAVSGAPFSSSSPSPTRGAERKKEGVLWVMSKPITGPAGADAPRGVNRAAHWRECWVVLSGSGQISEFADWKNAKALEPTNPLIDLRFATVREARGVDRRFAFEVVTRNSRRFFQAPDEDSMRDWMRAISKAIESLLNGTSSVRKLDRAVRASRFRNLDSAQRAGVFEEHDEELGAGEGNDFVVRRLLDRPGKTSSQSMMDLSASAKAQAGVRKDQQKLSGHLATLSESHAESSVRSSKRKSRHERGISNKTPISGYLGAGGLGLSAADATALHAREGAGISDDASISSMSANGEHDTEFDRQIEEVIHRNYGPHDDTGTRHSGFLRNSASHGVDEMGKLKGIGPASSSPTRGTLSTISSKGRSAVNGSVANTAASTKLSRSAEVAAISRQAENQHCADCQENDPRWASWMLANEPCCIFICIGCSGVHRSLGVHISKVKSVDLDDWTEEQVQSARDWGNARANALWEHSKPAGLLPSLGDRKEFWRNKYVEQKWKVQNVLPEVARDQGTPSAQLCRTDRAEDVDATPTRRSTLDASTPERKGQDHARTIDFGITPEDQLEVWNDPGKLAEGLGSPRPNGPRPLPNRRSVSMQSVPTSSPPQSPIGPAQLYSINHGLRSPMSPSRCDRVDWSVEQPHRTRLSEDRTESTTRSAVPLIATDESLHEWPANDLTAAISASVPHLSSIAASSSNPHVSQAMLAARADPRLFPSTLLAPIDTKPARIASPPSSYFVSNLDGPSPSPIFFNGSERGVESGLATGSARSVDEEATSANRPARFEPFVLSS</sequence>
<evidence type="ECO:0000256" key="5">
    <source>
        <dbReference type="PROSITE-ProRule" id="PRU00288"/>
    </source>
</evidence>
<evidence type="ECO:0000259" key="7">
    <source>
        <dbReference type="PROSITE" id="PS50003"/>
    </source>
</evidence>
<feature type="domain" description="Arf-GAP" evidence="8">
    <location>
        <begin position="1479"/>
        <end position="1612"/>
    </location>
</feature>
<name>A0A481SH51_9BASI</name>
<dbReference type="SMART" id="SM00105">
    <property type="entry name" value="ArfGap"/>
    <property type="match status" value="1"/>
</dbReference>
<dbReference type="EMBL" id="MK125513">
    <property type="protein sequence ID" value="QBH67591.1"/>
    <property type="molecule type" value="Genomic_DNA"/>
</dbReference>
<dbReference type="SUPFAM" id="SSF103657">
    <property type="entry name" value="BAR/IMD domain-like"/>
    <property type="match status" value="1"/>
</dbReference>
<dbReference type="PANTHER" id="PTHR45705">
    <property type="entry name" value="FI20236P1"/>
    <property type="match status" value="1"/>
</dbReference>
<evidence type="ECO:0000313" key="9">
    <source>
        <dbReference type="EMBL" id="QBH67591.1"/>
    </source>
</evidence>
<feature type="domain" description="PH" evidence="7">
    <location>
        <begin position="1125"/>
        <end position="1239"/>
    </location>
</feature>
<feature type="region of interest" description="Disordered" evidence="6">
    <location>
        <begin position="1063"/>
        <end position="1129"/>
    </location>
</feature>
<keyword evidence="1" id="KW-0343">GTPase activation</keyword>